<name>A0A174ZWJ8_9FIRM</name>
<dbReference type="InterPro" id="IPR017918">
    <property type="entry name" value="N-reg_PII_CS"/>
</dbReference>
<reference evidence="5 6" key="1">
    <citation type="submission" date="2015-09" db="EMBL/GenBank/DDBJ databases">
        <authorList>
            <consortium name="Pathogen Informatics"/>
        </authorList>
    </citation>
    <scope>NUCLEOTIDE SEQUENCE [LARGE SCALE GENOMIC DNA]</scope>
    <source>
        <strain evidence="2 5">2789STDY5834875</strain>
        <strain evidence="3 6">2789STDY5834878</strain>
    </source>
</reference>
<evidence type="ECO:0000256" key="1">
    <source>
        <dbReference type="RuleBase" id="RU003936"/>
    </source>
</evidence>
<dbReference type="SMART" id="SM00938">
    <property type="entry name" value="P-II"/>
    <property type="match status" value="1"/>
</dbReference>
<dbReference type="GO" id="GO:0006808">
    <property type="term" value="P:regulation of nitrogen utilization"/>
    <property type="evidence" value="ECO:0007669"/>
    <property type="project" value="InterPro"/>
</dbReference>
<evidence type="ECO:0000313" key="3">
    <source>
        <dbReference type="EMBL" id="CUQ91644.1"/>
    </source>
</evidence>
<comment type="similarity">
    <text evidence="1">Belongs to the P(II) protein family.</text>
</comment>
<dbReference type="GeneID" id="41355342"/>
<dbReference type="Gene3D" id="3.30.70.120">
    <property type="match status" value="1"/>
</dbReference>
<organism evidence="3 6">
    <name type="scientific">Lachnospira eligens</name>
    <dbReference type="NCBI Taxonomy" id="39485"/>
    <lineage>
        <taxon>Bacteria</taxon>
        <taxon>Bacillati</taxon>
        <taxon>Bacillota</taxon>
        <taxon>Clostridia</taxon>
        <taxon>Lachnospirales</taxon>
        <taxon>Lachnospiraceae</taxon>
        <taxon>Lachnospira</taxon>
    </lineage>
</organism>
<evidence type="ECO:0000313" key="7">
    <source>
        <dbReference type="Proteomes" id="UP000481964"/>
    </source>
</evidence>
<dbReference type="Proteomes" id="UP000095780">
    <property type="component" value="Unassembled WGS sequence"/>
</dbReference>
<dbReference type="RefSeq" id="WP_012738834.1">
    <property type="nucleotide sequence ID" value="NZ_CABIXW010000011.1"/>
</dbReference>
<dbReference type="GO" id="GO:0005829">
    <property type="term" value="C:cytosol"/>
    <property type="evidence" value="ECO:0007669"/>
    <property type="project" value="TreeGrafter"/>
</dbReference>
<dbReference type="InterPro" id="IPR015867">
    <property type="entry name" value="N-reg_PII/ATP_PRibTrfase_C"/>
</dbReference>
<dbReference type="InterPro" id="IPR011322">
    <property type="entry name" value="N-reg_PII-like_a/b"/>
</dbReference>
<sequence>MKELEIVIKPEKLENLKRILDSEGARGVMITTIFGYGHQKGAGQVYTRDETPGINLLPKLSVRTVVKDEIVEGIINKVLEELNTNSFGDGKIFIKDIEGVVKIRTGETGNDAL</sequence>
<dbReference type="EMBL" id="CZBU01000008">
    <property type="protein sequence ID" value="CUQ79287.1"/>
    <property type="molecule type" value="Genomic_DNA"/>
</dbReference>
<evidence type="ECO:0000313" key="2">
    <source>
        <dbReference type="EMBL" id="CUQ79287.1"/>
    </source>
</evidence>
<dbReference type="EMBL" id="WKRD01000009">
    <property type="protein sequence ID" value="MSC58219.1"/>
    <property type="molecule type" value="Genomic_DNA"/>
</dbReference>
<dbReference type="InterPro" id="IPR002187">
    <property type="entry name" value="N-reg_PII"/>
</dbReference>
<evidence type="ECO:0000313" key="6">
    <source>
        <dbReference type="Proteomes" id="UP000095780"/>
    </source>
</evidence>
<gene>
    <name evidence="3" type="primary">glnB_2</name>
    <name evidence="2" type="ORF">ERS852490_02951</name>
    <name evidence="3" type="ORF">ERS852492_02933</name>
    <name evidence="4" type="ORF">GKE48_12320</name>
</gene>
<dbReference type="GO" id="GO:0005524">
    <property type="term" value="F:ATP binding"/>
    <property type="evidence" value="ECO:0007669"/>
    <property type="project" value="TreeGrafter"/>
</dbReference>
<dbReference type="GO" id="GO:0030234">
    <property type="term" value="F:enzyme regulator activity"/>
    <property type="evidence" value="ECO:0007669"/>
    <property type="project" value="InterPro"/>
</dbReference>
<proteinExistence type="inferred from homology"/>
<evidence type="ECO:0000313" key="5">
    <source>
        <dbReference type="Proteomes" id="UP000095621"/>
    </source>
</evidence>
<dbReference type="SUPFAM" id="SSF54913">
    <property type="entry name" value="GlnB-like"/>
    <property type="match status" value="1"/>
</dbReference>
<protein>
    <submittedName>
        <fullName evidence="3">Nitrogen regulatory protein P-II</fullName>
    </submittedName>
    <submittedName>
        <fullName evidence="4">P-II family nitrogen regulator</fullName>
    </submittedName>
</protein>
<dbReference type="PROSITE" id="PS51343">
    <property type="entry name" value="PII_GLNB_DOM"/>
    <property type="match status" value="1"/>
</dbReference>
<dbReference type="PRINTS" id="PR00340">
    <property type="entry name" value="PIIGLNB"/>
</dbReference>
<dbReference type="PANTHER" id="PTHR30115">
    <property type="entry name" value="NITROGEN REGULATORY PROTEIN P-II"/>
    <property type="match status" value="1"/>
</dbReference>
<dbReference type="Pfam" id="PF00543">
    <property type="entry name" value="P-II"/>
    <property type="match status" value="1"/>
</dbReference>
<dbReference type="AlphaFoldDB" id="A0A174ZWJ8"/>
<dbReference type="PROSITE" id="PS00638">
    <property type="entry name" value="PII_GLNB_CTER"/>
    <property type="match status" value="1"/>
</dbReference>
<dbReference type="Proteomes" id="UP000095621">
    <property type="component" value="Unassembled WGS sequence"/>
</dbReference>
<dbReference type="Proteomes" id="UP000481964">
    <property type="component" value="Unassembled WGS sequence"/>
</dbReference>
<accession>A0A174ZWJ8</accession>
<reference evidence="4 7" key="2">
    <citation type="journal article" date="2019" name="Nat. Med.">
        <title>A library of human gut bacterial isolates paired with longitudinal multiomics data enables mechanistic microbiome research.</title>
        <authorList>
            <person name="Poyet M."/>
            <person name="Groussin M."/>
            <person name="Gibbons S.M."/>
            <person name="Avila-Pacheco J."/>
            <person name="Jiang X."/>
            <person name="Kearney S.M."/>
            <person name="Perrotta A.R."/>
            <person name="Berdy B."/>
            <person name="Zhao S."/>
            <person name="Lieberman T.D."/>
            <person name="Swanson P.K."/>
            <person name="Smith M."/>
            <person name="Roesemann S."/>
            <person name="Alexander J.E."/>
            <person name="Rich S.A."/>
            <person name="Livny J."/>
            <person name="Vlamakis H."/>
            <person name="Clish C."/>
            <person name="Bullock K."/>
            <person name="Deik A."/>
            <person name="Scott J."/>
            <person name="Pierce K.A."/>
            <person name="Xavier R.J."/>
            <person name="Alm E.J."/>
        </authorList>
    </citation>
    <scope>NUCLEOTIDE SEQUENCE [LARGE SCALE GENOMIC DNA]</scope>
    <source>
        <strain evidence="4 7">BIOML-A1</strain>
    </source>
</reference>
<dbReference type="OrthoDB" id="9802729at2"/>
<evidence type="ECO:0000313" key="4">
    <source>
        <dbReference type="EMBL" id="MSC58219.1"/>
    </source>
</evidence>
<dbReference type="PANTHER" id="PTHR30115:SF11">
    <property type="entry name" value="NITROGEN REGULATORY PROTEIN P-II HOMOLOG"/>
    <property type="match status" value="1"/>
</dbReference>
<dbReference type="EMBL" id="CZBV01000011">
    <property type="protein sequence ID" value="CUQ91644.1"/>
    <property type="molecule type" value="Genomic_DNA"/>
</dbReference>
<dbReference type="OMA" id="LEMAIHT"/>